<feature type="compositionally biased region" description="Basic and acidic residues" evidence="1">
    <location>
        <begin position="68"/>
        <end position="83"/>
    </location>
</feature>
<organism evidence="2 3">
    <name type="scientific">Toxocara canis</name>
    <name type="common">Canine roundworm</name>
    <dbReference type="NCBI Taxonomy" id="6265"/>
    <lineage>
        <taxon>Eukaryota</taxon>
        <taxon>Metazoa</taxon>
        <taxon>Ecdysozoa</taxon>
        <taxon>Nematoda</taxon>
        <taxon>Chromadorea</taxon>
        <taxon>Rhabditida</taxon>
        <taxon>Spirurina</taxon>
        <taxon>Ascaridomorpha</taxon>
        <taxon>Ascaridoidea</taxon>
        <taxon>Toxocaridae</taxon>
        <taxon>Toxocara</taxon>
    </lineage>
</organism>
<evidence type="ECO:0000256" key="1">
    <source>
        <dbReference type="SAM" id="MobiDB-lite"/>
    </source>
</evidence>
<proteinExistence type="predicted"/>
<comment type="caution">
    <text evidence="2">The sequence shown here is derived from an EMBL/GenBank/DDBJ whole genome shotgun (WGS) entry which is preliminary data.</text>
</comment>
<keyword evidence="3" id="KW-1185">Reference proteome</keyword>
<dbReference type="AlphaFoldDB" id="A0A0B2UTG0"/>
<sequence length="171" mass="18618">MVNKGNIRNAASTSDRRPYGLEKYMSRAPPGAAMNSDLYESISDATLSTTGYGNRAIRNLDALPPGTVKEKNAASTSDRRPYGLEKYMSRAPPGAAMNSDLYESISDATLSTTGYGNRAIRNLDALPPGTVKGATQDRRRDNQYSSSQLKQFEAAAEDQASFVLLYLAFQF</sequence>
<accession>A0A0B2UTG0</accession>
<dbReference type="EMBL" id="JPKZ01003287">
    <property type="protein sequence ID" value="KHN72175.1"/>
    <property type="molecule type" value="Genomic_DNA"/>
</dbReference>
<evidence type="ECO:0000313" key="3">
    <source>
        <dbReference type="Proteomes" id="UP000031036"/>
    </source>
</evidence>
<feature type="region of interest" description="Disordered" evidence="1">
    <location>
        <begin position="1"/>
        <end position="25"/>
    </location>
</feature>
<reference evidence="2 3" key="1">
    <citation type="submission" date="2014-11" db="EMBL/GenBank/DDBJ databases">
        <title>Genetic blueprint of the zoonotic pathogen Toxocara canis.</title>
        <authorList>
            <person name="Zhu X.-Q."/>
            <person name="Korhonen P.K."/>
            <person name="Cai H."/>
            <person name="Young N.D."/>
            <person name="Nejsum P."/>
            <person name="von Samson-Himmelstjerna G."/>
            <person name="Boag P.R."/>
            <person name="Tan P."/>
            <person name="Li Q."/>
            <person name="Min J."/>
            <person name="Yang Y."/>
            <person name="Wang X."/>
            <person name="Fang X."/>
            <person name="Hall R.S."/>
            <person name="Hofmann A."/>
            <person name="Sternberg P.W."/>
            <person name="Jex A.R."/>
            <person name="Gasser R.B."/>
        </authorList>
    </citation>
    <scope>NUCLEOTIDE SEQUENCE [LARGE SCALE GENOMIC DNA]</scope>
    <source>
        <strain evidence="2">PN_DK_2014</strain>
    </source>
</reference>
<gene>
    <name evidence="2" type="ORF">Tcan_09391</name>
</gene>
<evidence type="ECO:0000313" key="2">
    <source>
        <dbReference type="EMBL" id="KHN72175.1"/>
    </source>
</evidence>
<protein>
    <submittedName>
        <fullName evidence="2">Uncharacterized protein</fullName>
    </submittedName>
</protein>
<name>A0A0B2UTG0_TOXCA</name>
<dbReference type="Proteomes" id="UP000031036">
    <property type="component" value="Unassembled WGS sequence"/>
</dbReference>
<feature type="region of interest" description="Disordered" evidence="1">
    <location>
        <begin position="57"/>
        <end position="91"/>
    </location>
</feature>